<protein>
    <submittedName>
        <fullName evidence="3">Oxidoreductase, NAD-binding domain protein</fullName>
    </submittedName>
</protein>
<dbReference type="Pfam" id="PF01408">
    <property type="entry name" value="GFO_IDH_MocA"/>
    <property type="match status" value="1"/>
</dbReference>
<dbReference type="Pfam" id="PF22725">
    <property type="entry name" value="GFO_IDH_MocA_C3"/>
    <property type="match status" value="1"/>
</dbReference>
<dbReference type="GO" id="GO:0000166">
    <property type="term" value="F:nucleotide binding"/>
    <property type="evidence" value="ECO:0007669"/>
    <property type="project" value="InterPro"/>
</dbReference>
<dbReference type="Gene3D" id="3.30.360.10">
    <property type="entry name" value="Dihydrodipicolinate Reductase, domain 2"/>
    <property type="match status" value="1"/>
</dbReference>
<proteinExistence type="predicted"/>
<dbReference type="Proteomes" id="UP000010310">
    <property type="component" value="Unassembled WGS sequence"/>
</dbReference>
<feature type="domain" description="GFO/IDH/MocA-like oxidoreductase" evidence="2">
    <location>
        <begin position="127"/>
        <end position="248"/>
    </location>
</feature>
<name>K6H0T8_9GAMM</name>
<dbReference type="STRING" id="1208365.B273_0586"/>
<dbReference type="InterPro" id="IPR000683">
    <property type="entry name" value="Gfo/Idh/MocA-like_OxRdtase_N"/>
</dbReference>
<sequence length="340" mass="38657">MKVGIAGYGVVGKTRYTSIIKNTTFKVTAISEKNLEAQKVIPSGIAIFDSYQDLISKTELDIIFISLPNKFAAEAVALSLEKGLHVFCEKPPARTLKELQIVQKIHKKFPNLKLMYGFNHRFHLSVEEAKRIIQNNTLGKIINMKGVYGKSQIISFNQTDWRTKREESGGGILLDQGIHMLDLMKYLSGKNFSKIFSFIDNAFWNFDVEDNAYVLMKSEDGVVAQLHSSATQWRHIFNLEITLQKGSLVLGGLLTGSKSYGDETLKTITSNPEKDKGMPMESTIKYNEDVSWDNEIQYFYDCLTNNSEIKRGSIEDAIETMKLVEAIYKADPEWKKKYYN</sequence>
<dbReference type="InterPro" id="IPR052515">
    <property type="entry name" value="Gfo/Idh/MocA_Oxidoreductase"/>
</dbReference>
<dbReference type="PANTHER" id="PTHR43249">
    <property type="entry name" value="UDP-N-ACETYL-2-AMINO-2-DEOXY-D-GLUCURONATE OXIDASE"/>
    <property type="match status" value="1"/>
</dbReference>
<dbReference type="InterPro" id="IPR036291">
    <property type="entry name" value="NAD(P)-bd_dom_sf"/>
</dbReference>
<dbReference type="Gene3D" id="3.40.50.720">
    <property type="entry name" value="NAD(P)-binding Rossmann-like Domain"/>
    <property type="match status" value="1"/>
</dbReference>
<evidence type="ECO:0000259" key="2">
    <source>
        <dbReference type="Pfam" id="PF22725"/>
    </source>
</evidence>
<dbReference type="EMBL" id="AMWX01000012">
    <property type="protein sequence ID" value="EKO36168.1"/>
    <property type="molecule type" value="Genomic_DNA"/>
</dbReference>
<keyword evidence="4" id="KW-1185">Reference proteome</keyword>
<gene>
    <name evidence="3" type="ORF">B273_0586</name>
</gene>
<organism evidence="3 4">
    <name type="scientific">SAR86 cluster bacterium SAR86E</name>
    <dbReference type="NCBI Taxonomy" id="1208365"/>
    <lineage>
        <taxon>Bacteria</taxon>
        <taxon>Pseudomonadati</taxon>
        <taxon>Pseudomonadota</taxon>
        <taxon>Gammaproteobacteria</taxon>
        <taxon>SAR86 cluster</taxon>
    </lineage>
</organism>
<evidence type="ECO:0000259" key="1">
    <source>
        <dbReference type="Pfam" id="PF01408"/>
    </source>
</evidence>
<evidence type="ECO:0000313" key="4">
    <source>
        <dbReference type="Proteomes" id="UP000010310"/>
    </source>
</evidence>
<comment type="caution">
    <text evidence="3">The sequence shown here is derived from an EMBL/GenBank/DDBJ whole genome shotgun (WGS) entry which is preliminary data.</text>
</comment>
<dbReference type="InterPro" id="IPR055170">
    <property type="entry name" value="GFO_IDH_MocA-like_dom"/>
</dbReference>
<dbReference type="SUPFAM" id="SSF55347">
    <property type="entry name" value="Glyceraldehyde-3-phosphate dehydrogenase-like, C-terminal domain"/>
    <property type="match status" value="1"/>
</dbReference>
<dbReference type="PANTHER" id="PTHR43249:SF1">
    <property type="entry name" value="D-GLUCOSIDE 3-DEHYDROGENASE"/>
    <property type="match status" value="1"/>
</dbReference>
<reference evidence="3 4" key="1">
    <citation type="submission" date="2012-09" db="EMBL/GenBank/DDBJ databases">
        <authorList>
            <person name="Dupont C.L."/>
            <person name="Rusch D.B."/>
            <person name="Lombardo M.-J."/>
            <person name="Novotny M."/>
            <person name="Yee-Greenbaum J."/>
            <person name="Laskin R."/>
        </authorList>
    </citation>
    <scope>NUCLEOTIDE SEQUENCE [LARGE SCALE GENOMIC DNA]</scope>
    <source>
        <strain evidence="3">SAR86E</strain>
    </source>
</reference>
<feature type="domain" description="Gfo/Idh/MocA-like oxidoreductase N-terminal" evidence="1">
    <location>
        <begin position="1"/>
        <end position="110"/>
    </location>
</feature>
<evidence type="ECO:0000313" key="3">
    <source>
        <dbReference type="EMBL" id="EKO36168.1"/>
    </source>
</evidence>
<dbReference type="SUPFAM" id="SSF51735">
    <property type="entry name" value="NAD(P)-binding Rossmann-fold domains"/>
    <property type="match status" value="1"/>
</dbReference>
<dbReference type="AlphaFoldDB" id="K6H0T8"/>
<accession>K6H0T8</accession>